<dbReference type="Proteomes" id="UP000204249">
    <property type="component" value="Segment"/>
</dbReference>
<evidence type="ECO:0000313" key="2">
    <source>
        <dbReference type="EMBL" id="AJG39140.1"/>
    </source>
</evidence>
<dbReference type="KEGG" id="vg:29126909"/>
<accession>A0A0B5KK53</accession>
<keyword evidence="3" id="KW-1185">Reference proteome</keyword>
<dbReference type="EMBL" id="KM817641">
    <property type="protein sequence ID" value="AJG39140.1"/>
    <property type="molecule type" value="Viral_cRNA"/>
</dbReference>
<sequence>MSGPLSGLLSGYLSADHSHNPLIRSIAGDTSGRIDRIENPVRDIMSESSEVADSARGDLTQIREEDANKEGEGKQSDSSEGENAGGETLNETAMQSLSAQVGLLSHHLEDLLKGQERIEARLDVHSEHIQAILGTLSNLGSATAKFTDKLAGVDQLLTDMTDIKQTVSNLRSEVQQIPRFIKDSTTYLGRVMATSGQTSSGLAPSMETVPMVVESSGGPMMPTFGRGTHTVSYYARQLRPKYGKTPALMMQHAQALAGIDESQAIIKLQDLLK</sequence>
<dbReference type="RefSeq" id="YP_009304418.1">
    <property type="nucleotide sequence ID" value="NC_031270.1"/>
</dbReference>
<evidence type="ECO:0000313" key="3">
    <source>
        <dbReference type="Proteomes" id="UP000204249"/>
    </source>
</evidence>
<feature type="compositionally biased region" description="Basic and acidic residues" evidence="1">
    <location>
        <begin position="53"/>
        <end position="77"/>
    </location>
</feature>
<feature type="region of interest" description="Disordered" evidence="1">
    <location>
        <begin position="41"/>
        <end position="86"/>
    </location>
</feature>
<name>A0A0B5KK53_9MONO</name>
<gene>
    <name evidence="2" type="primary">ORF2</name>
</gene>
<protein>
    <submittedName>
        <fullName evidence="2">ORF2</fullName>
    </submittedName>
</protein>
<evidence type="ECO:0000256" key="1">
    <source>
        <dbReference type="SAM" id="MobiDB-lite"/>
    </source>
</evidence>
<reference evidence="2 3" key="1">
    <citation type="journal article" date="2015" name="Elife">
        <title>Unprecedented genomic diversity of RNA viruses in arthropods reveals the ancestry of negative-sense RNA viruses.</title>
        <authorList>
            <person name="Li C.X."/>
            <person name="Shi M."/>
            <person name="Tian J.H."/>
            <person name="Lin X.D."/>
            <person name="Kang Y.J."/>
            <person name="Chen L.J."/>
            <person name="Qin X.C."/>
            <person name="Xu J."/>
            <person name="Holmes E.C."/>
            <person name="Zhang Y.Z."/>
        </authorList>
    </citation>
    <scope>NUCLEOTIDE SEQUENCE [LARGE SCALE GENOMIC DNA]</scope>
    <source>
        <strain evidence="2 3">TCRP-2</strain>
    </source>
</reference>
<dbReference type="GeneID" id="29126909"/>
<organism evidence="2 3">
    <name type="scientific">Tacheng Tick Virus 6</name>
    <dbReference type="NCBI Taxonomy" id="1608088"/>
    <lineage>
        <taxon>Viruses</taxon>
        <taxon>Riboviria</taxon>
        <taxon>Orthornavirae</taxon>
        <taxon>Negarnaviricota</taxon>
        <taxon>Haploviricotina</taxon>
        <taxon>Monjiviricetes</taxon>
        <taxon>Mononegavirales</taxon>
        <taxon>Lispiviridae</taxon>
        <taxon>Ganiavirus</taxon>
        <taxon>Ganiavirus tachengense</taxon>
    </lineage>
</organism>
<proteinExistence type="predicted"/>